<evidence type="ECO:0000313" key="4">
    <source>
        <dbReference type="RefSeq" id="XP_029654241.1"/>
    </source>
</evidence>
<dbReference type="CDD" id="cd01650">
    <property type="entry name" value="RT_nLTR_like"/>
    <property type="match status" value="1"/>
</dbReference>
<reference evidence="4" key="1">
    <citation type="submission" date="2025-08" db="UniProtKB">
        <authorList>
            <consortium name="RefSeq"/>
        </authorList>
    </citation>
    <scope>IDENTIFICATION</scope>
</reference>
<evidence type="ECO:0000259" key="2">
    <source>
        <dbReference type="PROSITE" id="PS50878"/>
    </source>
</evidence>
<dbReference type="SUPFAM" id="SSF56672">
    <property type="entry name" value="DNA/RNA polymerases"/>
    <property type="match status" value="1"/>
</dbReference>
<dbReference type="InterPro" id="IPR000477">
    <property type="entry name" value="RT_dom"/>
</dbReference>
<protein>
    <submittedName>
        <fullName evidence="4">Uncharacterized protein LOC115227605</fullName>
    </submittedName>
</protein>
<sequence>MINKALIEYTSNNIPASIEDISSLIYSAQCVYQQISSKLTFKSNWKQKIQNKIESLMENDRLISKHFMSTTKDEERKKAVDILCSYNYKKSKRGEFERISSTINDQIKILNKKLSVSDSRRQYGIDNRNFELNRRSFYRKLNPNSDNKQIAGFDSSECLKFWGDVWKKRDKTDLGLGVNKRVTGVEDNAPDVSDEFISNLIEYLPNWKAPGCDAVYNFFIKKLDSLHKFLFQVIRNIINGVSQPQGWFYTGITFLIPKKANSVDPKDLRPITCMPCLYKLVTKCVNEKIAVYADTYDLITEFQLGSKRHCQGAKELALLNRCVNEVYGNKLLCAWIDVKKAFDSVSHEFLFEVLENSGLPKWITKFMMSIIPNWRVSLRLGKELLGTVNIDRGILQGDSLSPQLFVLVLDPLSRILSLKYPSMSINTGEDKSLTFSTNHFLFIDDLKLFAQKEETLARMMEDVNIYFKLAGLEKNFEKSATNCYLLRNEATLMDGLDSYRYLGVLEDRCSNALKEDVLKNIKEEMQKRIGRLSETKLNAVNLFRAINEHALSLINYYIGLLDLEPSCFEEMDKFVRKLLADLKIHMKPACKERLYLPRDTLGRGLVSVAFKAEKMLLDFKTNLERRKLISLRKAAILWAEQKRKTHMATITEFLHCKYGTTTLDEIAKSLRDLQIESLLLSIKKKRLHSKLFESLENNTFDIPTSSTWLKKGNISPKSEAMFSFLQDRNVFFRNSDEKCPHCKSSPKTVDHLATRCSRMLNSDYTRRHNEIVRCVHMHLCRRFGMKKSKRLKNHSVQCIMSNSSAEIRVDTTIPTELKIQYNKPDIFLYDKKENLIWIIEVGVTSIDNLKSVEVEKMHKYDILASELQLIHKAKVKIVPIVLTWDGIVSTFFRKYMDLLKIKESVQAYIQTVGLKKTMESMIVEHKFGFENMSTSGNSFDEGRKSVKRRRDSVVSADEGNNSEVGTDSGKRIPRVNLAEQTNMEKES</sequence>
<proteinExistence type="predicted"/>
<feature type="region of interest" description="Disordered" evidence="1">
    <location>
        <begin position="938"/>
        <end position="987"/>
    </location>
</feature>
<gene>
    <name evidence="4" type="primary">LOC115227605</name>
</gene>
<keyword evidence="3" id="KW-1185">Reference proteome</keyword>
<evidence type="ECO:0000256" key="1">
    <source>
        <dbReference type="SAM" id="MobiDB-lite"/>
    </source>
</evidence>
<name>A0A6P7TZT5_9MOLL</name>
<accession>A0A6P7TZT5</accession>
<evidence type="ECO:0000313" key="3">
    <source>
        <dbReference type="Proteomes" id="UP000515154"/>
    </source>
</evidence>
<dbReference type="PANTHER" id="PTHR35450">
    <property type="entry name" value="REVERSE TRANSCRIPTASE DOMAIN-CONTAINING PROTEIN"/>
    <property type="match status" value="1"/>
</dbReference>
<dbReference type="PROSITE" id="PS50878">
    <property type="entry name" value="RT_POL"/>
    <property type="match status" value="1"/>
</dbReference>
<dbReference type="KEGG" id="osn:115227605"/>
<dbReference type="RefSeq" id="XP_029654241.1">
    <property type="nucleotide sequence ID" value="XM_029798381.1"/>
</dbReference>
<dbReference type="Pfam" id="PF00078">
    <property type="entry name" value="RVT_1"/>
    <property type="match status" value="1"/>
</dbReference>
<dbReference type="PANTHER" id="PTHR35450:SF2">
    <property type="entry name" value="REVERSE TRANSCRIPTASE DOMAIN-CONTAINING PROTEIN"/>
    <property type="match status" value="1"/>
</dbReference>
<organism evidence="3 4">
    <name type="scientific">Octopus sinensis</name>
    <name type="common">East Asian common octopus</name>
    <dbReference type="NCBI Taxonomy" id="2607531"/>
    <lineage>
        <taxon>Eukaryota</taxon>
        <taxon>Metazoa</taxon>
        <taxon>Spiralia</taxon>
        <taxon>Lophotrochozoa</taxon>
        <taxon>Mollusca</taxon>
        <taxon>Cephalopoda</taxon>
        <taxon>Coleoidea</taxon>
        <taxon>Octopodiformes</taxon>
        <taxon>Octopoda</taxon>
        <taxon>Incirrata</taxon>
        <taxon>Octopodidae</taxon>
        <taxon>Octopus</taxon>
    </lineage>
</organism>
<dbReference type="InterPro" id="IPR043502">
    <property type="entry name" value="DNA/RNA_pol_sf"/>
</dbReference>
<dbReference type="AlphaFoldDB" id="A0A6P7TZT5"/>
<feature type="domain" description="Reverse transcriptase" evidence="2">
    <location>
        <begin position="237"/>
        <end position="506"/>
    </location>
</feature>
<dbReference type="Proteomes" id="UP000515154">
    <property type="component" value="Unplaced"/>
</dbReference>